<keyword evidence="3" id="KW-1185">Reference proteome</keyword>
<gene>
    <name evidence="2" type="ORF">Eldridge_021</name>
</gene>
<dbReference type="KEGG" id="vg:28801683"/>
<feature type="coiled-coil region" evidence="1">
    <location>
        <begin position="35"/>
        <end position="62"/>
    </location>
</feature>
<accession>A0A0Y0A9B5</accession>
<evidence type="ECO:0000256" key="1">
    <source>
        <dbReference type="SAM" id="Coils"/>
    </source>
</evidence>
<dbReference type="Proteomes" id="UP000204502">
    <property type="component" value="Segment"/>
</dbReference>
<keyword evidence="2" id="KW-0378">Hydrolase</keyword>
<proteinExistence type="predicted"/>
<name>A0A0Y0A9B5_9CAUD</name>
<protein>
    <submittedName>
        <fullName evidence="2">HNH endonuclease</fullName>
    </submittedName>
</protein>
<reference evidence="2 3" key="1">
    <citation type="journal article" date="2016" name="Genome Announc.">
        <title>Complete Genome Sequence of Bacillus megaterium Bacteriophage Eldridge.</title>
        <authorList>
            <person name="Reveille A.M."/>
            <person name="Eldridge K.A."/>
            <person name="Temple L.M."/>
        </authorList>
    </citation>
    <scope>NUCLEOTIDE SEQUENCE [LARGE SCALE GENOMIC DNA]</scope>
</reference>
<organism evidence="2 3">
    <name type="scientific">Bacillus phage Eldridge</name>
    <dbReference type="NCBI Taxonomy" id="1776293"/>
    <lineage>
        <taxon>Viruses</taxon>
        <taxon>Duplodnaviria</taxon>
        <taxon>Heunggongvirae</taxon>
        <taxon>Uroviricota</taxon>
        <taxon>Caudoviricetes</taxon>
        <taxon>Herelleviridae</taxon>
        <taxon>Bastillevirinae</taxon>
        <taxon>Eldridgevirus</taxon>
        <taxon>Eldridgevirus eldridge</taxon>
    </lineage>
</organism>
<dbReference type="RefSeq" id="YP_009274728.1">
    <property type="nucleotide sequence ID" value="NC_030920.1"/>
</dbReference>
<keyword evidence="2" id="KW-0255">Endonuclease</keyword>
<sequence>MASEYRERGLSTYGCKCEICGYGLVEVHHLDYQEHQDVEDRLRKAVKKNEDITELLAEARKKGYLFWDGRQLEKDNRSTNLSVLCGNCHTLVHRIDCGLKLLKALPPRK</sequence>
<evidence type="ECO:0000313" key="3">
    <source>
        <dbReference type="Proteomes" id="UP000204502"/>
    </source>
</evidence>
<dbReference type="GO" id="GO:0004519">
    <property type="term" value="F:endonuclease activity"/>
    <property type="evidence" value="ECO:0007669"/>
    <property type="project" value="UniProtKB-KW"/>
</dbReference>
<keyword evidence="1" id="KW-0175">Coiled coil</keyword>
<keyword evidence="2" id="KW-0540">Nuclease</keyword>
<dbReference type="GeneID" id="28801683"/>
<dbReference type="EMBL" id="KU253712">
    <property type="protein sequence ID" value="AMB18604.1"/>
    <property type="molecule type" value="Genomic_DNA"/>
</dbReference>
<evidence type="ECO:0000313" key="2">
    <source>
        <dbReference type="EMBL" id="AMB18604.1"/>
    </source>
</evidence>